<feature type="transmembrane region" description="Helical" evidence="1">
    <location>
        <begin position="20"/>
        <end position="42"/>
    </location>
</feature>
<proteinExistence type="predicted"/>
<keyword evidence="5" id="KW-1185">Reference proteome</keyword>
<dbReference type="Proteomes" id="UP000182179">
    <property type="component" value="Unassembled WGS sequence"/>
</dbReference>
<evidence type="ECO:0000313" key="4">
    <source>
        <dbReference type="Proteomes" id="UP000181661"/>
    </source>
</evidence>
<reference evidence="3 5" key="2">
    <citation type="submission" date="2016-10" db="EMBL/GenBank/DDBJ databases">
        <authorList>
            <person name="Varghese N."/>
            <person name="Submissions S."/>
        </authorList>
    </citation>
    <scope>NUCLEOTIDE SEQUENCE [LARGE SCALE GENOMIC DNA]</scope>
    <source>
        <strain evidence="3 5">BS2773</strain>
    </source>
</reference>
<evidence type="ECO:0000313" key="2">
    <source>
        <dbReference type="EMBL" id="OIN45984.1"/>
    </source>
</evidence>
<keyword evidence="1" id="KW-1133">Transmembrane helix</keyword>
<name>A0A1S2UHQ6_9PSED</name>
<dbReference type="EMBL" id="FNTS01000002">
    <property type="protein sequence ID" value="SEE54055.1"/>
    <property type="molecule type" value="Genomic_DNA"/>
</dbReference>
<dbReference type="OrthoDB" id="9917427at2"/>
<evidence type="ECO:0000256" key="1">
    <source>
        <dbReference type="SAM" id="Phobius"/>
    </source>
</evidence>
<reference evidence="2 4" key="1">
    <citation type="submission" date="2016-08" db="EMBL/GenBank/DDBJ databases">
        <title>Draft genome sequence of Pseudomonas costantinii LMG 22119, type strain isolated from cultivated mushroom (Agaricus bisporus) sporophores.</title>
        <authorList>
            <person name="Tambong J.T."/>
        </authorList>
    </citation>
    <scope>NUCLEOTIDE SEQUENCE [LARGE SCALE GENOMIC DNA]</scope>
    <source>
        <strain evidence="2 4">LMG 22119</strain>
    </source>
</reference>
<evidence type="ECO:0000313" key="5">
    <source>
        <dbReference type="Proteomes" id="UP000182179"/>
    </source>
</evidence>
<keyword evidence="1" id="KW-0472">Membrane</keyword>
<keyword evidence="1" id="KW-0812">Transmembrane</keyword>
<protein>
    <submittedName>
        <fullName evidence="2">Uncharacterized protein</fullName>
    </submittedName>
</protein>
<dbReference type="RefSeq" id="WP_071486888.1">
    <property type="nucleotide sequence ID" value="NZ_FNTS01000002.1"/>
</dbReference>
<dbReference type="Proteomes" id="UP000181661">
    <property type="component" value="Unassembled WGS sequence"/>
</dbReference>
<gene>
    <name evidence="2" type="ORF">BFL40_27500</name>
    <name evidence="3" type="ORF">SAMN04515675_6127</name>
</gene>
<sequence length="171" mass="18868">MASAGSKDKTGTDLKIAFKIAAFSSLMTLAGVLATSVVTLASSAQTTRSSEKLSCVSRIDKREEYARIKSDNFMAALASLTTGSASPGFAEKKPSYVEAFSRAGYSLMLLTKTALGEKSGELSDWLTIRVADYKSFEKPPFIKDEYEKLVTEWKDAYYQYMEDLDTQRKDC</sequence>
<organism evidence="2 4">
    <name type="scientific">Pseudomonas costantinii</name>
    <dbReference type="NCBI Taxonomy" id="168469"/>
    <lineage>
        <taxon>Bacteria</taxon>
        <taxon>Pseudomonadati</taxon>
        <taxon>Pseudomonadota</taxon>
        <taxon>Gammaproteobacteria</taxon>
        <taxon>Pseudomonadales</taxon>
        <taxon>Pseudomonadaceae</taxon>
        <taxon>Pseudomonas</taxon>
    </lineage>
</organism>
<comment type="caution">
    <text evidence="2">The sequence shown here is derived from an EMBL/GenBank/DDBJ whole genome shotgun (WGS) entry which is preliminary data.</text>
</comment>
<evidence type="ECO:0000313" key="3">
    <source>
        <dbReference type="EMBL" id="SEE54055.1"/>
    </source>
</evidence>
<accession>A0A1S2UHQ6</accession>
<dbReference type="AlphaFoldDB" id="A0A1S2UHQ6"/>
<dbReference type="EMBL" id="MDDR01000052">
    <property type="protein sequence ID" value="OIN45984.1"/>
    <property type="molecule type" value="Genomic_DNA"/>
</dbReference>